<dbReference type="GO" id="GO:0008408">
    <property type="term" value="F:3'-5' exonuclease activity"/>
    <property type="evidence" value="ECO:0007669"/>
    <property type="project" value="InterPro"/>
</dbReference>
<dbReference type="EMBL" id="LIBO01000272">
    <property type="protein sequence ID" value="KRO60640.1"/>
    <property type="molecule type" value="Genomic_DNA"/>
</dbReference>
<dbReference type="GO" id="GO:0006260">
    <property type="term" value="P:DNA replication"/>
    <property type="evidence" value="ECO:0007669"/>
    <property type="project" value="InterPro"/>
</dbReference>
<protein>
    <submittedName>
        <fullName evidence="3">Uncharacterized protein</fullName>
    </submittedName>
</protein>
<evidence type="ECO:0000313" key="3">
    <source>
        <dbReference type="EMBL" id="KRO60640.1"/>
    </source>
</evidence>
<dbReference type="PANTHER" id="PTHR32294:SF0">
    <property type="entry name" value="DNA POLYMERASE III SUBUNIT ALPHA"/>
    <property type="match status" value="1"/>
</dbReference>
<dbReference type="Pfam" id="PF14579">
    <property type="entry name" value="HHH_6"/>
    <property type="match status" value="1"/>
</dbReference>
<feature type="domain" description="OB" evidence="1">
    <location>
        <begin position="256"/>
        <end position="330"/>
    </location>
</feature>
<proteinExistence type="predicted"/>
<sequence length="439" mass="48058">MRIFELLEKFAGYGFNKSHSAAYAVLSCQTAYLKANYPTEYMASLLSHELDNTDKIALFTAEAQNMGIVIQPPSVNHSENKFTVKPNRILFGLGAIKNVGGACVEAILQARKEGGKFVSVEDFCTRMDYKAMNKKAVESLIRCGAFDEISPNRAWLSTKVEGALALAASASRDKERGQGTLFGLMEEAGPGAKKGVEQAPKDFPDWPKRDQLKAEKELLGFYVTGHPADEFEADLRAFRTLNLGEPEEMQSGTAARLAGVVTAVEVRLTQKDKKPYARVMLEDKTGRMEVMIFADLYRDAGTALKVGTPLVVGGSVDTDAEERVRLRTSECITLEAAMAKLVTHVYLLPTKEDLAGEKMAKVKEMVEAHSGDVPVRLELEVEGKKVLMEAGSQMRIRPTLAGIGKLRGLLGPDQVKLAVQSIELPKPRWPARRGQPAGL</sequence>
<comment type="caution">
    <text evidence="3">The sequence shown here is derived from an EMBL/GenBank/DDBJ whole genome shotgun (WGS) entry which is preliminary data.</text>
</comment>
<evidence type="ECO:0000313" key="4">
    <source>
        <dbReference type="Proteomes" id="UP000051269"/>
    </source>
</evidence>
<dbReference type="Pfam" id="PF01336">
    <property type="entry name" value="tRNA_anti-codon"/>
    <property type="match status" value="1"/>
</dbReference>
<feature type="domain" description="DNA polymerase helix-hairpin-helix motif" evidence="2">
    <location>
        <begin position="67"/>
        <end position="154"/>
    </location>
</feature>
<dbReference type="InterPro" id="IPR029460">
    <property type="entry name" value="DNAPol_HHH"/>
</dbReference>
<dbReference type="InterPro" id="IPR004805">
    <property type="entry name" value="DnaE2/DnaE/PolC"/>
</dbReference>
<organism evidence="3 4">
    <name type="scientific">Verrucomicrobia subdivision 6 bacterium BACL9 MAG-120507-bin52</name>
    <dbReference type="NCBI Taxonomy" id="1655590"/>
    <lineage>
        <taxon>Bacteria</taxon>
        <taxon>Pseudomonadati</taxon>
        <taxon>Verrucomicrobiota</taxon>
        <taxon>Verrucomicrobiia</taxon>
        <taxon>Verrucomicrobiales</taxon>
        <taxon>Verrucomicrobia subdivision 6</taxon>
    </lineage>
</organism>
<dbReference type="CDD" id="cd04485">
    <property type="entry name" value="DnaE_OBF"/>
    <property type="match status" value="1"/>
</dbReference>
<reference evidence="3 4" key="1">
    <citation type="submission" date="2015-10" db="EMBL/GenBank/DDBJ databases">
        <title>Metagenome-Assembled Genomes uncover a global brackish microbiome.</title>
        <authorList>
            <person name="Hugerth L.W."/>
            <person name="Larsson J."/>
            <person name="Alneberg J."/>
            <person name="Lindh M.V."/>
            <person name="Legrand C."/>
            <person name="Pinhassi J."/>
            <person name="Andersson A.F."/>
        </authorList>
    </citation>
    <scope>NUCLEOTIDE SEQUENCE [LARGE SCALE GENOMIC DNA]</scope>
    <source>
        <strain evidence="3">BACL18 MAG-120507-bin52</strain>
    </source>
</reference>
<name>A0A0R2RIA5_9BACT</name>
<dbReference type="AlphaFoldDB" id="A0A0R2RIA5"/>
<dbReference type="PANTHER" id="PTHR32294">
    <property type="entry name" value="DNA POLYMERASE III SUBUNIT ALPHA"/>
    <property type="match status" value="1"/>
</dbReference>
<evidence type="ECO:0000259" key="1">
    <source>
        <dbReference type="Pfam" id="PF01336"/>
    </source>
</evidence>
<dbReference type="GO" id="GO:0003676">
    <property type="term" value="F:nucleic acid binding"/>
    <property type="evidence" value="ECO:0007669"/>
    <property type="project" value="InterPro"/>
</dbReference>
<dbReference type="PROSITE" id="PS51257">
    <property type="entry name" value="PROKAR_LIPOPROTEIN"/>
    <property type="match status" value="1"/>
</dbReference>
<dbReference type="InterPro" id="IPR004365">
    <property type="entry name" value="NA-bd_OB_tRNA"/>
</dbReference>
<dbReference type="Proteomes" id="UP000051269">
    <property type="component" value="Unassembled WGS sequence"/>
</dbReference>
<evidence type="ECO:0000259" key="2">
    <source>
        <dbReference type="Pfam" id="PF14579"/>
    </source>
</evidence>
<accession>A0A0R2RIA5</accession>
<gene>
    <name evidence="3" type="ORF">ABR82_02120</name>
</gene>
<dbReference type="Gene3D" id="1.10.150.870">
    <property type="match status" value="1"/>
</dbReference>